<keyword evidence="4" id="KW-0997">Cell inner membrane</keyword>
<evidence type="ECO:0000256" key="2">
    <source>
        <dbReference type="ARBA" id="ARBA00022475"/>
    </source>
</evidence>
<gene>
    <name evidence="13" type="ORF">DI549_03395</name>
</gene>
<dbReference type="GO" id="GO:0009103">
    <property type="term" value="P:lipopolysaccharide biosynthetic process"/>
    <property type="evidence" value="ECO:0007669"/>
    <property type="project" value="UniProtKB-KW"/>
</dbReference>
<sequence>MEPSVFMAVIAAAAMHAGWNAILKIRLDPFIAVVLVNAACGVIALPAALYFGLPELHVWPWIVASILIHLVYYLTLSGAYRLADMGLVYPIARGSAPLMTTILSVTLVGEAVDAQGFLGVLLLAVGILAIAWRRKGLAALNGTALRLALTCGVSITAYTLVDGLGARAAGNPHLYSSWLFVMDSLLITLFGLAWKGPRALKPALSFIGPGFAGGAMSLAAYWISIWAMTKAPIGLVAAVRESSVLFGAIIAVVVLREPLRAERLVAAVLIVAGLTLIKLH</sequence>
<dbReference type="AlphaFoldDB" id="A0A2W5R5N0"/>
<organism evidence="13 14">
    <name type="scientific">Ancylobacter novellus</name>
    <name type="common">Thiobacillus novellus</name>
    <dbReference type="NCBI Taxonomy" id="921"/>
    <lineage>
        <taxon>Bacteria</taxon>
        <taxon>Pseudomonadati</taxon>
        <taxon>Pseudomonadota</taxon>
        <taxon>Alphaproteobacteria</taxon>
        <taxon>Hyphomicrobiales</taxon>
        <taxon>Xanthobacteraceae</taxon>
        <taxon>Ancylobacter</taxon>
    </lineage>
</organism>
<keyword evidence="7" id="KW-0448">Lipopolysaccharide biosynthesis</keyword>
<proteinExistence type="predicted"/>
<evidence type="ECO:0000256" key="6">
    <source>
        <dbReference type="ARBA" id="ARBA00022692"/>
    </source>
</evidence>
<keyword evidence="9" id="KW-0443">Lipid metabolism</keyword>
<feature type="transmembrane region" description="Helical" evidence="11">
    <location>
        <begin position="173"/>
        <end position="194"/>
    </location>
</feature>
<feature type="transmembrane region" description="Helical" evidence="11">
    <location>
        <begin position="58"/>
        <end position="75"/>
    </location>
</feature>
<feature type="transmembrane region" description="Helical" evidence="11">
    <location>
        <begin position="6"/>
        <end position="23"/>
    </location>
</feature>
<comment type="caution">
    <text evidence="13">The sequence shown here is derived from an EMBL/GenBank/DDBJ whole genome shotgun (WGS) entry which is preliminary data.</text>
</comment>
<feature type="transmembrane region" description="Helical" evidence="11">
    <location>
        <begin position="206"/>
        <end position="227"/>
    </location>
</feature>
<dbReference type="PANTHER" id="PTHR30561:SF9">
    <property type="entry name" value="4-AMINO-4-DEOXY-L-ARABINOSE-PHOSPHOUNDECAPRENOL FLIPPASE SUBUNIT ARNF-RELATED"/>
    <property type="match status" value="1"/>
</dbReference>
<dbReference type="GO" id="GO:0022857">
    <property type="term" value="F:transmembrane transporter activity"/>
    <property type="evidence" value="ECO:0007669"/>
    <property type="project" value="InterPro"/>
</dbReference>
<feature type="transmembrane region" description="Helical" evidence="11">
    <location>
        <begin position="233"/>
        <end position="254"/>
    </location>
</feature>
<comment type="subcellular location">
    <subcellularLocation>
        <location evidence="1">Cell membrane</location>
        <topology evidence="1">Multi-pass membrane protein</topology>
    </subcellularLocation>
</comment>
<protein>
    <submittedName>
        <fullName evidence="13">EamA family transporter</fullName>
    </submittedName>
</protein>
<evidence type="ECO:0000256" key="1">
    <source>
        <dbReference type="ARBA" id="ARBA00004651"/>
    </source>
</evidence>
<keyword evidence="6 11" id="KW-0812">Transmembrane</keyword>
<dbReference type="InterPro" id="IPR000390">
    <property type="entry name" value="Small_drug/metabolite_transptr"/>
</dbReference>
<evidence type="ECO:0000256" key="11">
    <source>
        <dbReference type="SAM" id="Phobius"/>
    </source>
</evidence>
<dbReference type="GO" id="GO:0005886">
    <property type="term" value="C:plasma membrane"/>
    <property type="evidence" value="ECO:0007669"/>
    <property type="project" value="UniProtKB-SubCell"/>
</dbReference>
<dbReference type="PANTHER" id="PTHR30561">
    <property type="entry name" value="SMR FAMILY PROTON-DEPENDENT DRUG EFFLUX TRANSPORTER SUGE"/>
    <property type="match status" value="1"/>
</dbReference>
<evidence type="ECO:0000256" key="7">
    <source>
        <dbReference type="ARBA" id="ARBA00022985"/>
    </source>
</evidence>
<evidence type="ECO:0000256" key="3">
    <source>
        <dbReference type="ARBA" id="ARBA00022516"/>
    </source>
</evidence>
<dbReference type="InterPro" id="IPR000620">
    <property type="entry name" value="EamA_dom"/>
</dbReference>
<keyword evidence="10 11" id="KW-0472">Membrane</keyword>
<dbReference type="InterPro" id="IPR037185">
    <property type="entry name" value="EmrE-like"/>
</dbReference>
<evidence type="ECO:0000256" key="4">
    <source>
        <dbReference type="ARBA" id="ARBA00022519"/>
    </source>
</evidence>
<keyword evidence="3" id="KW-0444">Lipid biosynthesis</keyword>
<feature type="transmembrane region" description="Helical" evidence="11">
    <location>
        <begin position="30"/>
        <end position="52"/>
    </location>
</feature>
<keyword evidence="2" id="KW-1003">Cell membrane</keyword>
<dbReference type="SUPFAM" id="SSF103481">
    <property type="entry name" value="Multidrug resistance efflux transporter EmrE"/>
    <property type="match status" value="2"/>
</dbReference>
<keyword evidence="5" id="KW-0441">Lipid A biosynthesis</keyword>
<evidence type="ECO:0000259" key="12">
    <source>
        <dbReference type="Pfam" id="PF00892"/>
    </source>
</evidence>
<dbReference type="GO" id="GO:0009245">
    <property type="term" value="P:lipid A biosynthetic process"/>
    <property type="evidence" value="ECO:0007669"/>
    <property type="project" value="UniProtKB-KW"/>
</dbReference>
<evidence type="ECO:0000313" key="13">
    <source>
        <dbReference type="EMBL" id="PZQ84936.1"/>
    </source>
</evidence>
<name>A0A2W5R5N0_ANCNO</name>
<evidence type="ECO:0000313" key="14">
    <source>
        <dbReference type="Proteomes" id="UP000248887"/>
    </source>
</evidence>
<feature type="transmembrane region" description="Helical" evidence="11">
    <location>
        <begin position="87"/>
        <end position="108"/>
    </location>
</feature>
<evidence type="ECO:0000256" key="9">
    <source>
        <dbReference type="ARBA" id="ARBA00023098"/>
    </source>
</evidence>
<dbReference type="EMBL" id="QFQD01000006">
    <property type="protein sequence ID" value="PZQ84936.1"/>
    <property type="molecule type" value="Genomic_DNA"/>
</dbReference>
<feature type="transmembrane region" description="Helical" evidence="11">
    <location>
        <begin position="114"/>
        <end position="132"/>
    </location>
</feature>
<reference evidence="13 14" key="1">
    <citation type="submission" date="2017-08" db="EMBL/GenBank/DDBJ databases">
        <title>Infants hospitalized years apart are colonized by the same room-sourced microbial strains.</title>
        <authorList>
            <person name="Brooks B."/>
            <person name="Olm M.R."/>
            <person name="Firek B.A."/>
            <person name="Baker R."/>
            <person name="Thomas B.C."/>
            <person name="Morowitz M.J."/>
            <person name="Banfield J.F."/>
        </authorList>
    </citation>
    <scope>NUCLEOTIDE SEQUENCE [LARGE SCALE GENOMIC DNA]</scope>
    <source>
        <strain evidence="13">S2_005_001_R2_27</strain>
    </source>
</reference>
<dbReference type="Gene3D" id="1.10.3730.20">
    <property type="match status" value="2"/>
</dbReference>
<feature type="domain" description="EamA" evidence="12">
    <location>
        <begin position="147"/>
        <end position="277"/>
    </location>
</feature>
<dbReference type="Pfam" id="PF00892">
    <property type="entry name" value="EamA"/>
    <property type="match status" value="1"/>
</dbReference>
<evidence type="ECO:0000256" key="5">
    <source>
        <dbReference type="ARBA" id="ARBA00022556"/>
    </source>
</evidence>
<keyword evidence="8 11" id="KW-1133">Transmembrane helix</keyword>
<feature type="transmembrane region" description="Helical" evidence="11">
    <location>
        <begin position="144"/>
        <end position="161"/>
    </location>
</feature>
<accession>A0A2W5R5N0</accession>
<evidence type="ECO:0000256" key="10">
    <source>
        <dbReference type="ARBA" id="ARBA00023136"/>
    </source>
</evidence>
<dbReference type="Proteomes" id="UP000248887">
    <property type="component" value="Unassembled WGS sequence"/>
</dbReference>
<evidence type="ECO:0000256" key="8">
    <source>
        <dbReference type="ARBA" id="ARBA00022989"/>
    </source>
</evidence>